<dbReference type="InterPro" id="IPR016024">
    <property type="entry name" value="ARM-type_fold"/>
</dbReference>
<comment type="caution">
    <text evidence="6">The sequence shown here is derived from an EMBL/GenBank/DDBJ whole genome shotgun (WGS) entry which is preliminary data.</text>
</comment>
<dbReference type="SUPFAM" id="SSF48371">
    <property type="entry name" value="ARM repeat"/>
    <property type="match status" value="1"/>
</dbReference>
<evidence type="ECO:0000259" key="5">
    <source>
        <dbReference type="PROSITE" id="PS50166"/>
    </source>
</evidence>
<dbReference type="GO" id="GO:0005635">
    <property type="term" value="C:nuclear envelope"/>
    <property type="evidence" value="ECO:0007669"/>
    <property type="project" value="TreeGrafter"/>
</dbReference>
<comment type="similarity">
    <text evidence="2">Belongs to the importin beta family.</text>
</comment>
<protein>
    <submittedName>
        <fullName evidence="6">ARM repeat-containing protein</fullName>
    </submittedName>
</protein>
<dbReference type="Proteomes" id="UP001305647">
    <property type="component" value="Unassembled WGS sequence"/>
</dbReference>
<reference evidence="6" key="1">
    <citation type="journal article" date="2023" name="Mol. Phylogenet. Evol.">
        <title>Genome-scale phylogeny and comparative genomics of the fungal order Sordariales.</title>
        <authorList>
            <person name="Hensen N."/>
            <person name="Bonometti L."/>
            <person name="Westerberg I."/>
            <person name="Brannstrom I.O."/>
            <person name="Guillou S."/>
            <person name="Cros-Aarteil S."/>
            <person name="Calhoun S."/>
            <person name="Haridas S."/>
            <person name="Kuo A."/>
            <person name="Mondo S."/>
            <person name="Pangilinan J."/>
            <person name="Riley R."/>
            <person name="LaButti K."/>
            <person name="Andreopoulos B."/>
            <person name="Lipzen A."/>
            <person name="Chen C."/>
            <person name="Yan M."/>
            <person name="Daum C."/>
            <person name="Ng V."/>
            <person name="Clum A."/>
            <person name="Steindorff A."/>
            <person name="Ohm R.A."/>
            <person name="Martin F."/>
            <person name="Silar P."/>
            <person name="Natvig D.O."/>
            <person name="Lalanne C."/>
            <person name="Gautier V."/>
            <person name="Ament-Velasquez S.L."/>
            <person name="Kruys A."/>
            <person name="Hutchinson M.I."/>
            <person name="Powell A.J."/>
            <person name="Barry K."/>
            <person name="Miller A.N."/>
            <person name="Grigoriev I.V."/>
            <person name="Debuchy R."/>
            <person name="Gladieux P."/>
            <person name="Hiltunen Thoren M."/>
            <person name="Johannesson H."/>
        </authorList>
    </citation>
    <scope>NUCLEOTIDE SEQUENCE</scope>
    <source>
        <strain evidence="6">CBS 757.83</strain>
    </source>
</reference>
<evidence type="ECO:0000256" key="4">
    <source>
        <dbReference type="ARBA" id="ARBA00023242"/>
    </source>
</evidence>
<keyword evidence="3" id="KW-0813">Transport</keyword>
<feature type="domain" description="Importin N-terminal" evidence="5">
    <location>
        <begin position="38"/>
        <end position="110"/>
    </location>
</feature>
<sequence>MNFAIEAPGEAAPLSPWELVKALSGAATSTDHAQRQSDSQQLQTWESHPDYYPSLQTVYLDTQQDKQVRFLAIILLKNGMDKYWRHTARHAIKPEQKHLIRSRLLQGSFNEEDKTLALHNALVTAKIFRIDYPTEWPDAFSILVEAIKAANASNPLHLRGALLVLLRVVKELGTARLRKSQTALQAVTPELVELLGAIYTEKTAYWQDLWTKGHGDEDTADFAVENSLTALKILRRLVTVGYEQPHADSMVCGFWSLSQSQFDQFLSGVSQDSWIPVPYQDMVGKHLIQFTKLHIEMSETRPASFPQLPNSIPLAKAYWNLVKGFSEVFEKSGGIKQAPGETSGGNRKHDGPLYEKLALKGLLLLRSCMAIAHHPVQTFMYRSAQAKEMEKQAVHILRDDLLTRDMLLDMMQVIVSKLFIFRKSDLEAWEEDPEGWEAQERTEGQAYEWAVRPCAERLLLDLLTHYKELGEPLLAYFDLATKADMDIVSKEAAYCALGCAAAVIHQSFNFDSFLTTSLVKDVQLQDRLAKLLRRRIAILLSQWISIKISQASRPAVYDIFRHLMNPDDQHNDEVVRITAARQLKYIAEDFEFIPEIFYPFAADTFNLLVSLLQEVESDETKLAILDTVRVIVSRMETHISQFGDAIMVTLPKVWESAASEEYMIKQSALAIMSALVSSMRVESTRYQGAIIPLLNEAMNPESALHLHLIEESVDLWKAIMMQSSPPLNPDLIQMVELALPLLEYESEVANQCLEIVKDYIILAPNTILTDALRRPTLSALAKALDSKSREQSQLGAKSVEHVIRAAEEFGGGQGVSIVIQDLLEIGVLRTMLEGLHSAWESGQTTGPKRRASKINSLKETDYFAILARIALADPALLVGMLTSFGSPIDQVWSWLGTQWFANFDCMADVERGKLSCLGLTRLWELPNPVQDLVLARLQDYLSMWTSVATELADDTTGGSSGGGGADDPLRSSRDSLVWTEIVGSEYDTPLDVSEREFAAKDPVHRVVTFDFVKARLGDMVQRVGGEQAFEANWAVNVDREVLAGFQRLSQSGG</sequence>
<dbReference type="PANTHER" id="PTHR10997:SF7">
    <property type="entry name" value="IMPORTIN-11"/>
    <property type="match status" value="1"/>
</dbReference>
<evidence type="ECO:0000313" key="6">
    <source>
        <dbReference type="EMBL" id="KAK4105666.1"/>
    </source>
</evidence>
<dbReference type="PANTHER" id="PTHR10997">
    <property type="entry name" value="IMPORTIN-7, 8, 11"/>
    <property type="match status" value="1"/>
</dbReference>
<comment type="subcellular location">
    <subcellularLocation>
        <location evidence="1">Nucleus</location>
    </subcellularLocation>
</comment>
<dbReference type="Pfam" id="PF03810">
    <property type="entry name" value="IBN_N"/>
    <property type="match status" value="1"/>
</dbReference>
<dbReference type="EMBL" id="MU863625">
    <property type="protein sequence ID" value="KAK4105666.1"/>
    <property type="molecule type" value="Genomic_DNA"/>
</dbReference>
<reference evidence="6" key="2">
    <citation type="submission" date="2023-05" db="EMBL/GenBank/DDBJ databases">
        <authorList>
            <consortium name="Lawrence Berkeley National Laboratory"/>
            <person name="Steindorff A."/>
            <person name="Hensen N."/>
            <person name="Bonometti L."/>
            <person name="Westerberg I."/>
            <person name="Brannstrom I.O."/>
            <person name="Guillou S."/>
            <person name="Cros-Aarteil S."/>
            <person name="Calhoun S."/>
            <person name="Haridas S."/>
            <person name="Kuo A."/>
            <person name="Mondo S."/>
            <person name="Pangilinan J."/>
            <person name="Riley R."/>
            <person name="Labutti K."/>
            <person name="Andreopoulos B."/>
            <person name="Lipzen A."/>
            <person name="Chen C."/>
            <person name="Yanf M."/>
            <person name="Daum C."/>
            <person name="Ng V."/>
            <person name="Clum A."/>
            <person name="Ohm R."/>
            <person name="Martin F."/>
            <person name="Silar P."/>
            <person name="Natvig D."/>
            <person name="Lalanne C."/>
            <person name="Gautier V."/>
            <person name="Ament-Velasquez S.L."/>
            <person name="Kruys A."/>
            <person name="Hutchinson M.I."/>
            <person name="Powell A.J."/>
            <person name="Barry K."/>
            <person name="Miller A.N."/>
            <person name="Grigoriev I.V."/>
            <person name="Debuchy R."/>
            <person name="Gladieux P."/>
            <person name="Thoren M.H."/>
            <person name="Johannesson H."/>
        </authorList>
    </citation>
    <scope>NUCLEOTIDE SEQUENCE</scope>
    <source>
        <strain evidence="6">CBS 757.83</strain>
    </source>
</reference>
<keyword evidence="4" id="KW-0539">Nucleus</keyword>
<evidence type="ECO:0000313" key="7">
    <source>
        <dbReference type="Proteomes" id="UP001305647"/>
    </source>
</evidence>
<dbReference type="InterPro" id="IPR011989">
    <property type="entry name" value="ARM-like"/>
</dbReference>
<evidence type="ECO:0000256" key="2">
    <source>
        <dbReference type="ARBA" id="ARBA00007991"/>
    </source>
</evidence>
<accession>A0AAN6QA03</accession>
<dbReference type="GO" id="GO:0006606">
    <property type="term" value="P:protein import into nucleus"/>
    <property type="evidence" value="ECO:0007669"/>
    <property type="project" value="TreeGrafter"/>
</dbReference>
<keyword evidence="7" id="KW-1185">Reference proteome</keyword>
<evidence type="ECO:0000256" key="1">
    <source>
        <dbReference type="ARBA" id="ARBA00004123"/>
    </source>
</evidence>
<proteinExistence type="inferred from homology"/>
<dbReference type="AlphaFoldDB" id="A0AAN6QA03"/>
<dbReference type="SMART" id="SM00913">
    <property type="entry name" value="IBN_N"/>
    <property type="match status" value="1"/>
</dbReference>
<dbReference type="Gene3D" id="1.25.10.10">
    <property type="entry name" value="Leucine-rich Repeat Variant"/>
    <property type="match status" value="1"/>
</dbReference>
<dbReference type="Pfam" id="PF25758">
    <property type="entry name" value="TPR_IPO11"/>
    <property type="match status" value="1"/>
</dbReference>
<dbReference type="InterPro" id="IPR058669">
    <property type="entry name" value="TPR_IPO7/11-like"/>
</dbReference>
<dbReference type="InterPro" id="IPR001494">
    <property type="entry name" value="Importin-beta_N"/>
</dbReference>
<name>A0AAN6QA03_9PEZI</name>
<organism evidence="6 7">
    <name type="scientific">Parathielavia hyrcaniae</name>
    <dbReference type="NCBI Taxonomy" id="113614"/>
    <lineage>
        <taxon>Eukaryota</taxon>
        <taxon>Fungi</taxon>
        <taxon>Dikarya</taxon>
        <taxon>Ascomycota</taxon>
        <taxon>Pezizomycotina</taxon>
        <taxon>Sordariomycetes</taxon>
        <taxon>Sordariomycetidae</taxon>
        <taxon>Sordariales</taxon>
        <taxon>Chaetomiaceae</taxon>
        <taxon>Parathielavia</taxon>
    </lineage>
</organism>
<dbReference type="FunFam" id="1.25.10.10:FF:000362">
    <property type="entry name" value="Importin 11, putative"/>
    <property type="match status" value="1"/>
</dbReference>
<gene>
    <name evidence="6" type="ORF">N658DRAFT_441058</name>
</gene>
<dbReference type="GO" id="GO:0005829">
    <property type="term" value="C:cytosol"/>
    <property type="evidence" value="ECO:0007669"/>
    <property type="project" value="TreeGrafter"/>
</dbReference>
<dbReference type="GO" id="GO:0031267">
    <property type="term" value="F:small GTPase binding"/>
    <property type="evidence" value="ECO:0007669"/>
    <property type="project" value="InterPro"/>
</dbReference>
<dbReference type="PROSITE" id="PS50166">
    <property type="entry name" value="IMPORTIN_B_NT"/>
    <property type="match status" value="1"/>
</dbReference>
<evidence type="ECO:0000256" key="3">
    <source>
        <dbReference type="ARBA" id="ARBA00022448"/>
    </source>
</evidence>